<dbReference type="PANTHER" id="PTHR21310:SF13">
    <property type="entry name" value="AMINOGLYCOSIDE PHOSPHOTRANSFERASE DOMAIN-CONTAINING PROTEIN"/>
    <property type="match status" value="1"/>
</dbReference>
<reference evidence="2" key="2">
    <citation type="journal article" date="2020" name="Nat. Commun.">
        <title>Large-scale genome sequencing of mycorrhizal fungi provides insights into the early evolution of symbiotic traits.</title>
        <authorList>
            <person name="Miyauchi S."/>
            <person name="Kiss E."/>
            <person name="Kuo A."/>
            <person name="Drula E."/>
            <person name="Kohler A."/>
            <person name="Sanchez-Garcia M."/>
            <person name="Morin E."/>
            <person name="Andreopoulos B."/>
            <person name="Barry K.W."/>
            <person name="Bonito G."/>
            <person name="Buee M."/>
            <person name="Carver A."/>
            <person name="Chen C."/>
            <person name="Cichocki N."/>
            <person name="Clum A."/>
            <person name="Culley D."/>
            <person name="Crous P.W."/>
            <person name="Fauchery L."/>
            <person name="Girlanda M."/>
            <person name="Hayes R.D."/>
            <person name="Keri Z."/>
            <person name="LaButti K."/>
            <person name="Lipzen A."/>
            <person name="Lombard V."/>
            <person name="Magnuson J."/>
            <person name="Maillard F."/>
            <person name="Murat C."/>
            <person name="Nolan M."/>
            <person name="Ohm R.A."/>
            <person name="Pangilinan J."/>
            <person name="Pereira M.F."/>
            <person name="Perotto S."/>
            <person name="Peter M."/>
            <person name="Pfister S."/>
            <person name="Riley R."/>
            <person name="Sitrit Y."/>
            <person name="Stielow J.B."/>
            <person name="Szollosi G."/>
            <person name="Zifcakova L."/>
            <person name="Stursova M."/>
            <person name="Spatafora J.W."/>
            <person name="Tedersoo L."/>
            <person name="Vaario L.M."/>
            <person name="Yamada A."/>
            <person name="Yan M."/>
            <person name="Wang P."/>
            <person name="Xu J."/>
            <person name="Bruns T."/>
            <person name="Baldrian P."/>
            <person name="Vilgalys R."/>
            <person name="Dunand C."/>
            <person name="Henrissat B."/>
            <person name="Grigoriev I.V."/>
            <person name="Hibbett D."/>
            <person name="Nagy L.G."/>
            <person name="Martin F.M."/>
        </authorList>
    </citation>
    <scope>NUCLEOTIDE SEQUENCE</scope>
    <source>
        <strain evidence="2">Prilba</strain>
    </source>
</reference>
<evidence type="ECO:0000313" key="2">
    <source>
        <dbReference type="EMBL" id="KAF8486140.1"/>
    </source>
</evidence>
<name>A0A9P5N4Q0_9AGAM</name>
<dbReference type="AlphaFoldDB" id="A0A9P5N4Q0"/>
<dbReference type="PANTHER" id="PTHR21310">
    <property type="entry name" value="AMINOGLYCOSIDE PHOSPHOTRANSFERASE-RELATED-RELATED"/>
    <property type="match status" value="1"/>
</dbReference>
<dbReference type="SUPFAM" id="SSF56112">
    <property type="entry name" value="Protein kinase-like (PK-like)"/>
    <property type="match status" value="1"/>
</dbReference>
<reference evidence="2" key="1">
    <citation type="submission" date="2019-10" db="EMBL/GenBank/DDBJ databases">
        <authorList>
            <consortium name="DOE Joint Genome Institute"/>
            <person name="Kuo A."/>
            <person name="Miyauchi S."/>
            <person name="Kiss E."/>
            <person name="Drula E."/>
            <person name="Kohler A."/>
            <person name="Sanchez-Garcia M."/>
            <person name="Andreopoulos B."/>
            <person name="Barry K.W."/>
            <person name="Bonito G."/>
            <person name="Buee M."/>
            <person name="Carver A."/>
            <person name="Chen C."/>
            <person name="Cichocki N."/>
            <person name="Clum A."/>
            <person name="Culley D."/>
            <person name="Crous P.W."/>
            <person name="Fauchery L."/>
            <person name="Girlanda M."/>
            <person name="Hayes R."/>
            <person name="Keri Z."/>
            <person name="LaButti K."/>
            <person name="Lipzen A."/>
            <person name="Lombard V."/>
            <person name="Magnuson J."/>
            <person name="Maillard F."/>
            <person name="Morin E."/>
            <person name="Murat C."/>
            <person name="Nolan M."/>
            <person name="Ohm R."/>
            <person name="Pangilinan J."/>
            <person name="Pereira M."/>
            <person name="Perotto S."/>
            <person name="Peter M."/>
            <person name="Riley R."/>
            <person name="Sitrit Y."/>
            <person name="Stielow B."/>
            <person name="Szollosi G."/>
            <person name="Zifcakova L."/>
            <person name="Stursova M."/>
            <person name="Spatafora J.W."/>
            <person name="Tedersoo L."/>
            <person name="Vaario L.-M."/>
            <person name="Yamada A."/>
            <person name="Yan M."/>
            <person name="Wang P."/>
            <person name="Xu J."/>
            <person name="Bruns T."/>
            <person name="Baldrian P."/>
            <person name="Vilgalys R."/>
            <person name="Henrissat B."/>
            <person name="Grigoriev I.V."/>
            <person name="Hibbett D."/>
            <person name="Nagy L.G."/>
            <person name="Martin F.M."/>
        </authorList>
    </citation>
    <scope>NUCLEOTIDE SEQUENCE</scope>
    <source>
        <strain evidence="2">Prilba</strain>
    </source>
</reference>
<evidence type="ECO:0000259" key="1">
    <source>
        <dbReference type="Pfam" id="PF01636"/>
    </source>
</evidence>
<evidence type="ECO:0000313" key="3">
    <source>
        <dbReference type="Proteomes" id="UP000759537"/>
    </source>
</evidence>
<dbReference type="OrthoDB" id="10003767at2759"/>
<dbReference type="InterPro" id="IPR011009">
    <property type="entry name" value="Kinase-like_dom_sf"/>
</dbReference>
<comment type="caution">
    <text evidence="2">The sequence shown here is derived from an EMBL/GenBank/DDBJ whole genome shotgun (WGS) entry which is preliminary data.</text>
</comment>
<organism evidence="2 3">
    <name type="scientific">Russula ochroleuca</name>
    <dbReference type="NCBI Taxonomy" id="152965"/>
    <lineage>
        <taxon>Eukaryota</taxon>
        <taxon>Fungi</taxon>
        <taxon>Dikarya</taxon>
        <taxon>Basidiomycota</taxon>
        <taxon>Agaricomycotina</taxon>
        <taxon>Agaricomycetes</taxon>
        <taxon>Russulales</taxon>
        <taxon>Russulaceae</taxon>
        <taxon>Russula</taxon>
    </lineage>
</organism>
<proteinExistence type="predicted"/>
<keyword evidence="3" id="KW-1185">Reference proteome</keyword>
<feature type="domain" description="Aminoglycoside phosphotransferase" evidence="1">
    <location>
        <begin position="41"/>
        <end position="298"/>
    </location>
</feature>
<accession>A0A9P5N4Q0</accession>
<dbReference type="EMBL" id="WHVB01000002">
    <property type="protein sequence ID" value="KAF8486140.1"/>
    <property type="molecule type" value="Genomic_DNA"/>
</dbReference>
<dbReference type="Proteomes" id="UP000759537">
    <property type="component" value="Unassembled WGS sequence"/>
</dbReference>
<dbReference type="InterPro" id="IPR002575">
    <property type="entry name" value="Aminoglycoside_PTrfase"/>
</dbReference>
<protein>
    <recommendedName>
        <fullName evidence="1">Aminoglycoside phosphotransferase domain-containing protein</fullName>
    </recommendedName>
</protein>
<dbReference type="Gene3D" id="3.30.200.20">
    <property type="entry name" value="Phosphorylase Kinase, domain 1"/>
    <property type="match status" value="1"/>
</dbReference>
<dbReference type="Pfam" id="PF01636">
    <property type="entry name" value="APH"/>
    <property type="match status" value="1"/>
</dbReference>
<gene>
    <name evidence="2" type="ORF">DFH94DRAFT_170227</name>
</gene>
<sequence length="390" mass="43165">MIVPTLILPRDDELEILGRTVEQTLGRSVKSIDVIGRDPLSRTFAVAMQDGNHLIARVADSHMPTRIMESEIATMQWVRERTSIPVPKILTYELDQSHPLGAHILLEKVRGVRLDTIFEDLPAESQDSLVTQLAQFMVELSHLSFPAIGSISLPPQPCDPPSSAALPPLGPLTHPCFYVEGRTALSIDRGPFPTARAYFLACAERERAATRALFTQGAPAGAEYQSLLAETQAIVERAVTLLIELVRRCEGLDGADPELARYALDLHELGLKNIIVAPDDPTRILALVDWQSASVRPLWRCARTPYWLLPSLAGDDDACKQRLRGVFRAAVANDPVFSRAVDADDTRHALDEVAEYDAFRDGFLVLPTLQSMYVSLFWLVCCRLLICFCG</sequence>
<dbReference type="InterPro" id="IPR051678">
    <property type="entry name" value="AGP_Transferase"/>
</dbReference>